<evidence type="ECO:0000256" key="15">
    <source>
        <dbReference type="ARBA" id="ARBA00022955"/>
    </source>
</evidence>
<dbReference type="PROSITE" id="PS00062">
    <property type="entry name" value="ALDOKETO_REDUCTASE_2"/>
    <property type="match status" value="1"/>
</dbReference>
<dbReference type="InterPro" id="IPR044482">
    <property type="entry name" value="AKR1C"/>
</dbReference>
<dbReference type="PRINTS" id="PR00069">
    <property type="entry name" value="ALDKETRDTASE"/>
</dbReference>
<evidence type="ECO:0000256" key="6">
    <source>
        <dbReference type="ARBA" id="ARBA00007579"/>
    </source>
</evidence>
<dbReference type="InterPro" id="IPR011876">
    <property type="entry name" value="IsopentenylPP_isomerase_typ1"/>
</dbReference>
<dbReference type="FunFam" id="3.90.79.10:FF:000012">
    <property type="entry name" value="Isopentenyl-diphosphate Delta-isomerase 1"/>
    <property type="match status" value="1"/>
</dbReference>
<dbReference type="Pfam" id="PF00248">
    <property type="entry name" value="Aldo_ket_red"/>
    <property type="match status" value="1"/>
</dbReference>
<dbReference type="GO" id="GO:0016491">
    <property type="term" value="F:oxidoreductase activity"/>
    <property type="evidence" value="ECO:0007669"/>
    <property type="project" value="UniProtKB-KW"/>
</dbReference>
<dbReference type="InterPro" id="IPR000086">
    <property type="entry name" value="NUDIX_hydrolase_dom"/>
</dbReference>
<keyword evidence="9" id="KW-0444">Lipid biosynthesis</keyword>
<dbReference type="InterPro" id="IPR036812">
    <property type="entry name" value="NAD(P)_OxRdtase_dom_sf"/>
</dbReference>
<comment type="function">
    <text evidence="3">Catalyzes the 1,3-allylic rearrangement of the homoallylic substrate isopentenyl (IPP) to its highly electrophilic allylic isomer, dimethylallyl diphosphate (DMAPP).</text>
</comment>
<keyword evidence="12" id="KW-0152">Cholesterol biosynthesis</keyword>
<dbReference type="EC" id="5.3.3.2" evidence="8"/>
<dbReference type="eggNOG" id="KOG1577">
    <property type="taxonomic scope" value="Eukaryota"/>
</dbReference>
<gene>
    <name evidence="25" type="ORF">TREES_T100002467</name>
</gene>
<name>L9L9T5_TUPCH</name>
<evidence type="ECO:0000256" key="10">
    <source>
        <dbReference type="ARBA" id="ARBA00022548"/>
    </source>
</evidence>
<dbReference type="Proteomes" id="UP000011518">
    <property type="component" value="Unassembled WGS sequence"/>
</dbReference>
<keyword evidence="23" id="KW-0413">Isomerase</keyword>
<organism evidence="25 26">
    <name type="scientific">Tupaia chinensis</name>
    <name type="common">Chinese tree shrew</name>
    <name type="synonym">Tupaia belangeri chinensis</name>
    <dbReference type="NCBI Taxonomy" id="246437"/>
    <lineage>
        <taxon>Eukaryota</taxon>
        <taxon>Metazoa</taxon>
        <taxon>Chordata</taxon>
        <taxon>Craniata</taxon>
        <taxon>Vertebrata</taxon>
        <taxon>Euteleostomi</taxon>
        <taxon>Mammalia</taxon>
        <taxon>Eutheria</taxon>
        <taxon>Euarchontoglires</taxon>
        <taxon>Scandentia</taxon>
        <taxon>Tupaiidae</taxon>
        <taxon>Tupaia</taxon>
    </lineage>
</organism>
<keyword evidence="21" id="KW-0753">Steroid metabolism</keyword>
<dbReference type="UniPathway" id="UPA00059">
    <property type="reaction ID" value="UER00104"/>
</dbReference>
<keyword evidence="10" id="KW-0153">Cholesterol metabolism</keyword>
<evidence type="ECO:0000256" key="8">
    <source>
        <dbReference type="ARBA" id="ARBA00012057"/>
    </source>
</evidence>
<dbReference type="STRING" id="246437.L9L9T5"/>
<dbReference type="PANTHER" id="PTHR11732">
    <property type="entry name" value="ALDO/KETO REDUCTASE"/>
    <property type="match status" value="1"/>
</dbReference>
<keyword evidence="17" id="KW-0756">Sterol biosynthesis</keyword>
<dbReference type="SUPFAM" id="SSF51430">
    <property type="entry name" value="NAD(P)-linked oxidoreductase"/>
    <property type="match status" value="1"/>
</dbReference>
<keyword evidence="15" id="KW-0752">Steroid biosynthesis</keyword>
<dbReference type="Gene3D" id="3.20.20.100">
    <property type="entry name" value="NADP-dependent oxidoreductase domain"/>
    <property type="match status" value="1"/>
</dbReference>
<keyword evidence="14" id="KW-0521">NADP</keyword>
<dbReference type="InterPro" id="IPR015797">
    <property type="entry name" value="NUDIX_hydrolase-like_dom_sf"/>
</dbReference>
<evidence type="ECO:0000256" key="4">
    <source>
        <dbReference type="ARBA" id="ARBA00004275"/>
    </source>
</evidence>
<evidence type="ECO:0000256" key="1">
    <source>
        <dbReference type="ARBA" id="ARBA00000374"/>
    </source>
</evidence>
<evidence type="ECO:0000256" key="16">
    <source>
        <dbReference type="ARBA" id="ARBA00023002"/>
    </source>
</evidence>
<dbReference type="GO" id="GO:0008299">
    <property type="term" value="P:isoprenoid biosynthetic process"/>
    <property type="evidence" value="ECO:0007669"/>
    <property type="project" value="UniProtKB-KW"/>
</dbReference>
<dbReference type="AlphaFoldDB" id="L9L9T5"/>
<evidence type="ECO:0000256" key="2">
    <source>
        <dbReference type="ARBA" id="ARBA00001946"/>
    </source>
</evidence>
<comment type="catalytic activity">
    <reaction evidence="1">
        <text>isopentenyl diphosphate = dimethylallyl diphosphate</text>
        <dbReference type="Rhea" id="RHEA:23284"/>
        <dbReference type="ChEBI" id="CHEBI:57623"/>
        <dbReference type="ChEBI" id="CHEBI:128769"/>
        <dbReference type="EC" id="5.3.3.2"/>
    </reaction>
</comment>
<evidence type="ECO:0000256" key="19">
    <source>
        <dbReference type="ARBA" id="ARBA00023140"/>
    </source>
</evidence>
<evidence type="ECO:0000256" key="5">
    <source>
        <dbReference type="ARBA" id="ARBA00004826"/>
    </source>
</evidence>
<dbReference type="GO" id="GO:0050992">
    <property type="term" value="P:dimethylallyl diphosphate biosynthetic process"/>
    <property type="evidence" value="ECO:0007669"/>
    <property type="project" value="UniProtKB-UniPathway"/>
</dbReference>
<keyword evidence="19" id="KW-0576">Peroxisome</keyword>
<evidence type="ECO:0000256" key="14">
    <source>
        <dbReference type="ARBA" id="ARBA00022857"/>
    </source>
</evidence>
<dbReference type="InParanoid" id="L9L9T5"/>
<dbReference type="InterPro" id="IPR020471">
    <property type="entry name" value="AKR"/>
</dbReference>
<keyword evidence="13" id="KW-0460">Magnesium</keyword>
<evidence type="ECO:0000256" key="22">
    <source>
        <dbReference type="ARBA" id="ARBA00023229"/>
    </source>
</evidence>
<dbReference type="InterPro" id="IPR018170">
    <property type="entry name" value="Aldo/ket_reductase_CS"/>
</dbReference>
<feature type="domain" description="Nudix hydrolase" evidence="24">
    <location>
        <begin position="384"/>
        <end position="534"/>
    </location>
</feature>
<evidence type="ECO:0000259" key="24">
    <source>
        <dbReference type="PROSITE" id="PS51462"/>
    </source>
</evidence>
<dbReference type="PROSITE" id="PS00798">
    <property type="entry name" value="ALDOKETO_REDUCTASE_1"/>
    <property type="match status" value="1"/>
</dbReference>
<evidence type="ECO:0000256" key="21">
    <source>
        <dbReference type="ARBA" id="ARBA00023221"/>
    </source>
</evidence>
<comment type="similarity">
    <text evidence="7">Belongs to the aldo/keto reductase family.</text>
</comment>
<dbReference type="InterPro" id="IPR023210">
    <property type="entry name" value="NADP_OxRdtase_dom"/>
</dbReference>
<protein>
    <recommendedName>
        <fullName evidence="8">isopentenyl-diphosphate Delta-isomerase</fullName>
        <ecNumber evidence="8">5.3.3.2</ecNumber>
    </recommendedName>
</protein>
<evidence type="ECO:0000313" key="26">
    <source>
        <dbReference type="Proteomes" id="UP000011518"/>
    </source>
</evidence>
<evidence type="ECO:0000256" key="17">
    <source>
        <dbReference type="ARBA" id="ARBA00023011"/>
    </source>
</evidence>
<dbReference type="Pfam" id="PF00293">
    <property type="entry name" value="NUDIX"/>
    <property type="match status" value="1"/>
</dbReference>
<dbReference type="GO" id="GO:0004452">
    <property type="term" value="F:isopentenyl-diphosphate delta-isomerase activity"/>
    <property type="evidence" value="ECO:0007669"/>
    <property type="project" value="UniProtKB-EC"/>
</dbReference>
<keyword evidence="18" id="KW-0443">Lipid metabolism</keyword>
<evidence type="ECO:0000256" key="12">
    <source>
        <dbReference type="ARBA" id="ARBA00022778"/>
    </source>
</evidence>
<dbReference type="SUPFAM" id="SSF55811">
    <property type="entry name" value="Nudix"/>
    <property type="match status" value="1"/>
</dbReference>
<comment type="cofactor">
    <cofactor evidence="2">
        <name>Mg(2+)</name>
        <dbReference type="ChEBI" id="CHEBI:18420"/>
    </cofactor>
</comment>
<dbReference type="FunFam" id="3.20.20.100:FF:000003">
    <property type="entry name" value="Aldo-keto reductase family 1 member C3"/>
    <property type="match status" value="1"/>
</dbReference>
<dbReference type="GO" id="GO:0046872">
    <property type="term" value="F:metal ion binding"/>
    <property type="evidence" value="ECO:0007669"/>
    <property type="project" value="UniProtKB-KW"/>
</dbReference>
<sequence>MDRNQSHLVKLNDGHFMPMLGFGTFASDDNPKSKAGEATKMAIDIGFRHIDAAHFYQNEEEVGKAIREKITDGTVKREDIFYTTKLWATFHQPELVQPALERSLKKLQLDYVDLFLMHMPFAMKPGEELLPKDANGKIILETVDICDTWEAMEKCKDAGLTKSIGVSNFNHKQLELILNKPGLKYKPVCNQVECHPYLNQSKLLEFCKSKDIVLVAYSALGSHRDPNWVDVNSPHLLEDPILKIIAKKHKRTPGQVALRYLLQRGVVVLAKSFNEKRIKENFQIFDFELTPEDMKEIQGLNRNLRYSQLLLLGLCISTAGVTNNAVARTLIFRGGLSQESMTHLDEFQKARLEEMCIIVDGNDQVIGAETKRNCHLKENIEKGLLHRGFSVALFNMKDQLFVQQRSDTKYTFPGHFSDSCSGHPLSIPEELEEKDALGIRRAALRRLQDELGISQDQISTKDIICMSRMYHNNPSDDIWGEHEIGYLLLVRKNFTMNPDPREVKSYCYLNREELKELLDRGAQGQEKVTPWLGDIAERLFKWWDHLQDVSPFVEPDKIYNSEKMWENNVPNGASQACG</sequence>
<dbReference type="Gene3D" id="3.90.79.10">
    <property type="entry name" value="Nucleoside Triphosphate Pyrophosphohydrolase"/>
    <property type="match status" value="1"/>
</dbReference>
<keyword evidence="11" id="KW-0479">Metal-binding</keyword>
<reference evidence="26" key="1">
    <citation type="submission" date="2012-07" db="EMBL/GenBank/DDBJ databases">
        <title>Genome of the Chinese tree shrew, a rising model animal genetically related to primates.</title>
        <authorList>
            <person name="Zhang G."/>
            <person name="Fan Y."/>
            <person name="Yao Y."/>
            <person name="Huang Z."/>
        </authorList>
    </citation>
    <scope>NUCLEOTIDE SEQUENCE [LARGE SCALE GENOMIC DNA]</scope>
</reference>
<reference evidence="26" key="2">
    <citation type="journal article" date="2013" name="Nat. Commun.">
        <title>Genome of the Chinese tree shrew.</title>
        <authorList>
            <person name="Fan Y."/>
            <person name="Huang Z.Y."/>
            <person name="Cao C.C."/>
            <person name="Chen C.S."/>
            <person name="Chen Y.X."/>
            <person name="Fan D.D."/>
            <person name="He J."/>
            <person name="Hou H.L."/>
            <person name="Hu L."/>
            <person name="Hu X.T."/>
            <person name="Jiang X.T."/>
            <person name="Lai R."/>
            <person name="Lang Y.S."/>
            <person name="Liang B."/>
            <person name="Liao S.G."/>
            <person name="Mu D."/>
            <person name="Ma Y.Y."/>
            <person name="Niu Y.Y."/>
            <person name="Sun X.Q."/>
            <person name="Xia J.Q."/>
            <person name="Xiao J."/>
            <person name="Xiong Z.Q."/>
            <person name="Xu L."/>
            <person name="Yang L."/>
            <person name="Zhang Y."/>
            <person name="Zhao W."/>
            <person name="Zhao X.D."/>
            <person name="Zheng Y.T."/>
            <person name="Zhou J.M."/>
            <person name="Zhu Y.B."/>
            <person name="Zhang G.J."/>
            <person name="Wang J."/>
            <person name="Yao Y.G."/>
        </authorList>
    </citation>
    <scope>NUCLEOTIDE SEQUENCE [LARGE SCALE GENOMIC DNA]</scope>
</reference>
<keyword evidence="22" id="KW-0414">Isoprene biosynthesis</keyword>
<comment type="similarity">
    <text evidence="6">Belongs to the IPP isomerase type 1 family.</text>
</comment>
<dbReference type="CDD" id="cd02885">
    <property type="entry name" value="NUDIX_IPP_Isomerase"/>
    <property type="match status" value="1"/>
</dbReference>
<proteinExistence type="inferred from homology"/>
<dbReference type="CDD" id="cd19108">
    <property type="entry name" value="AKR_AKR1C1-35"/>
    <property type="match status" value="1"/>
</dbReference>
<keyword evidence="20" id="KW-1207">Sterol metabolism</keyword>
<comment type="pathway">
    <text evidence="5">Isoprenoid biosynthesis; dimethylallyl diphosphate biosynthesis; dimethylallyl diphosphate from isopentenyl diphosphate: step 1/1.</text>
</comment>
<evidence type="ECO:0000256" key="9">
    <source>
        <dbReference type="ARBA" id="ARBA00022516"/>
    </source>
</evidence>
<dbReference type="FunCoup" id="L9L9T5">
    <property type="interactions" value="674"/>
</dbReference>
<evidence type="ECO:0000256" key="18">
    <source>
        <dbReference type="ARBA" id="ARBA00023098"/>
    </source>
</evidence>
<dbReference type="PROSITE" id="PS00063">
    <property type="entry name" value="ALDOKETO_REDUCTASE_3"/>
    <property type="match status" value="1"/>
</dbReference>
<dbReference type="EMBL" id="KB320457">
    <property type="protein sequence ID" value="ELW71653.1"/>
    <property type="molecule type" value="Genomic_DNA"/>
</dbReference>
<keyword evidence="16" id="KW-0560">Oxidoreductase</keyword>
<accession>L9L9T5</accession>
<evidence type="ECO:0000256" key="3">
    <source>
        <dbReference type="ARBA" id="ARBA00003951"/>
    </source>
</evidence>
<comment type="subcellular location">
    <subcellularLocation>
        <location evidence="4">Peroxisome</location>
    </subcellularLocation>
</comment>
<keyword evidence="26" id="KW-1185">Reference proteome</keyword>
<dbReference type="NCBIfam" id="TIGR02150">
    <property type="entry name" value="IPP_isom_1"/>
    <property type="match status" value="1"/>
</dbReference>
<evidence type="ECO:0000256" key="11">
    <source>
        <dbReference type="ARBA" id="ARBA00022723"/>
    </source>
</evidence>
<evidence type="ECO:0000313" key="25">
    <source>
        <dbReference type="EMBL" id="ELW71653.1"/>
    </source>
</evidence>
<evidence type="ECO:0000256" key="20">
    <source>
        <dbReference type="ARBA" id="ARBA00023166"/>
    </source>
</evidence>
<evidence type="ECO:0000256" key="7">
    <source>
        <dbReference type="ARBA" id="ARBA00007905"/>
    </source>
</evidence>
<dbReference type="GO" id="GO:0006695">
    <property type="term" value="P:cholesterol biosynthetic process"/>
    <property type="evidence" value="ECO:0007669"/>
    <property type="project" value="UniProtKB-KW"/>
</dbReference>
<dbReference type="PROSITE" id="PS51462">
    <property type="entry name" value="NUDIX"/>
    <property type="match status" value="1"/>
</dbReference>
<evidence type="ECO:0000256" key="13">
    <source>
        <dbReference type="ARBA" id="ARBA00022842"/>
    </source>
</evidence>
<evidence type="ECO:0000256" key="23">
    <source>
        <dbReference type="ARBA" id="ARBA00023235"/>
    </source>
</evidence>
<dbReference type="GO" id="GO:0005777">
    <property type="term" value="C:peroxisome"/>
    <property type="evidence" value="ECO:0007669"/>
    <property type="project" value="UniProtKB-SubCell"/>
</dbReference>